<dbReference type="AlphaFoldDB" id="A0A975C1M5"/>
<keyword evidence="3" id="KW-1185">Reference proteome</keyword>
<dbReference type="KEGG" id="bgoe:IFJ75_04885"/>
<feature type="region of interest" description="Disordered" evidence="1">
    <location>
        <begin position="39"/>
        <end position="62"/>
    </location>
</feature>
<evidence type="ECO:0000313" key="2">
    <source>
        <dbReference type="EMBL" id="QTC92238.1"/>
    </source>
</evidence>
<evidence type="ECO:0000313" key="3">
    <source>
        <dbReference type="Proteomes" id="UP000663918"/>
    </source>
</evidence>
<dbReference type="RefSeq" id="WP_207931518.1">
    <property type="nucleotide sequence ID" value="NZ_CP062222.1"/>
</dbReference>
<gene>
    <name evidence="2" type="ORF">IFJ75_04885</name>
</gene>
<evidence type="ECO:0000256" key="1">
    <source>
        <dbReference type="SAM" id="MobiDB-lite"/>
    </source>
</evidence>
<proteinExistence type="predicted"/>
<dbReference type="Proteomes" id="UP000663918">
    <property type="component" value="Chromosome"/>
</dbReference>
<protein>
    <submittedName>
        <fullName evidence="2">Uncharacterized protein</fullName>
    </submittedName>
</protein>
<accession>A0A975C1M5</accession>
<sequence>MTSRPPPDLEAENAYLRMRVAQLENDVVDLSAQVIRAQQQAERRLNRSVPAEPNPLSGGQSF</sequence>
<organism evidence="2 3">
    <name type="scientific">Brevundimonas goettingensis</name>
    <dbReference type="NCBI Taxonomy" id="2774190"/>
    <lineage>
        <taxon>Bacteria</taxon>
        <taxon>Pseudomonadati</taxon>
        <taxon>Pseudomonadota</taxon>
        <taxon>Alphaproteobacteria</taxon>
        <taxon>Caulobacterales</taxon>
        <taxon>Caulobacteraceae</taxon>
        <taxon>Brevundimonas</taxon>
    </lineage>
</organism>
<dbReference type="EMBL" id="CP062222">
    <property type="protein sequence ID" value="QTC92238.1"/>
    <property type="molecule type" value="Genomic_DNA"/>
</dbReference>
<name>A0A975C1M5_9CAUL</name>
<reference evidence="2" key="1">
    <citation type="submission" date="2020-09" db="EMBL/GenBank/DDBJ databases">
        <title>Brevundimonas sp. LVF2 isolated from a puddle in Goettingen, Germany.</title>
        <authorList>
            <person name="Friedrich I."/>
            <person name="Klassen A."/>
            <person name="Hannes N."/>
            <person name="Schneider D."/>
            <person name="Hertel R."/>
            <person name="Daniel R."/>
        </authorList>
    </citation>
    <scope>NUCLEOTIDE SEQUENCE</scope>
    <source>
        <strain evidence="2">LVF2</strain>
    </source>
</reference>